<dbReference type="EMBL" id="BMOY01000022">
    <property type="protein sequence ID" value="GGJ07469.1"/>
    <property type="molecule type" value="Genomic_DNA"/>
</dbReference>
<keyword evidence="1" id="KW-0808">Transferase</keyword>
<dbReference type="NCBIfam" id="TIGR01361">
    <property type="entry name" value="DAHP_synth_Bsub"/>
    <property type="match status" value="1"/>
</dbReference>
<dbReference type="Pfam" id="PF18152">
    <property type="entry name" value="DAHP_snth_FXD"/>
    <property type="match status" value="1"/>
</dbReference>
<dbReference type="Gene3D" id="3.30.70.1140">
    <property type="entry name" value="Phospho-2-dehydro-3-deoxyheptonate aldolase, domain 1"/>
    <property type="match status" value="1"/>
</dbReference>
<organism evidence="4 5">
    <name type="scientific">Alicyclobacillus cellulosilyticus</name>
    <dbReference type="NCBI Taxonomy" id="1003997"/>
    <lineage>
        <taxon>Bacteria</taxon>
        <taxon>Bacillati</taxon>
        <taxon>Bacillota</taxon>
        <taxon>Bacilli</taxon>
        <taxon>Bacillales</taxon>
        <taxon>Alicyclobacillaceae</taxon>
        <taxon>Alicyclobacillus</taxon>
    </lineage>
</organism>
<protein>
    <submittedName>
        <fullName evidence="4">3-deoxy-7-phosphoheptulonate synthase</fullName>
    </submittedName>
</protein>
<dbReference type="AlphaFoldDB" id="A0A917KCN7"/>
<evidence type="ECO:0000313" key="4">
    <source>
        <dbReference type="EMBL" id="GGJ07469.1"/>
    </source>
</evidence>
<feature type="domain" description="DAHP synthase ferredoxin-like" evidence="3">
    <location>
        <begin position="1"/>
        <end position="66"/>
    </location>
</feature>
<dbReference type="RefSeq" id="WP_188882273.1">
    <property type="nucleotide sequence ID" value="NZ_BMOY01000022.1"/>
</dbReference>
<dbReference type="InterPro" id="IPR006268">
    <property type="entry name" value="DAHP_syn_2"/>
</dbReference>
<dbReference type="InterPro" id="IPR013785">
    <property type="entry name" value="Aldolase_TIM"/>
</dbReference>
<reference evidence="4" key="1">
    <citation type="journal article" date="2014" name="Int. J. Syst. Evol. Microbiol.">
        <title>Complete genome sequence of Corynebacterium casei LMG S-19264T (=DSM 44701T), isolated from a smear-ripened cheese.</title>
        <authorList>
            <consortium name="US DOE Joint Genome Institute (JGI-PGF)"/>
            <person name="Walter F."/>
            <person name="Albersmeier A."/>
            <person name="Kalinowski J."/>
            <person name="Ruckert C."/>
        </authorList>
    </citation>
    <scope>NUCLEOTIDE SEQUENCE</scope>
    <source>
        <strain evidence="4">JCM 18487</strain>
    </source>
</reference>
<dbReference type="SUPFAM" id="SSF51569">
    <property type="entry name" value="Aldolase"/>
    <property type="match status" value="1"/>
</dbReference>
<dbReference type="GO" id="GO:0009073">
    <property type="term" value="P:aromatic amino acid family biosynthetic process"/>
    <property type="evidence" value="ECO:0007669"/>
    <property type="project" value="InterPro"/>
</dbReference>
<feature type="domain" description="DAHP synthetase I/KDSA" evidence="2">
    <location>
        <begin position="85"/>
        <end position="329"/>
    </location>
</feature>
<dbReference type="NCBIfam" id="NF009239">
    <property type="entry name" value="PRK12595.1"/>
    <property type="match status" value="1"/>
</dbReference>
<dbReference type="PANTHER" id="PTHR43018">
    <property type="entry name" value="PHOSPHO-2-DEHYDRO-3-DEOXYHEPTONATE ALDOLASE"/>
    <property type="match status" value="1"/>
</dbReference>
<dbReference type="NCBIfam" id="NF006421">
    <property type="entry name" value="PRK08673.1"/>
    <property type="match status" value="1"/>
</dbReference>
<dbReference type="InterPro" id="IPR006218">
    <property type="entry name" value="DAHP1/KDSA"/>
</dbReference>
<dbReference type="PANTHER" id="PTHR43018:SF2">
    <property type="entry name" value="PHOSPHO-2-DEHYDRO-3-DEOXYHEPTONATE ALDOLASE"/>
    <property type="match status" value="1"/>
</dbReference>
<reference evidence="4" key="2">
    <citation type="submission" date="2020-09" db="EMBL/GenBank/DDBJ databases">
        <authorList>
            <person name="Sun Q."/>
            <person name="Ohkuma M."/>
        </authorList>
    </citation>
    <scope>NUCLEOTIDE SEQUENCE</scope>
    <source>
        <strain evidence="4">JCM 18487</strain>
    </source>
</reference>
<name>A0A917KCN7_9BACL</name>
<dbReference type="GO" id="GO:0016832">
    <property type="term" value="F:aldehyde-lyase activity"/>
    <property type="evidence" value="ECO:0007669"/>
    <property type="project" value="InterPro"/>
</dbReference>
<proteinExistence type="predicted"/>
<comment type="caution">
    <text evidence="4">The sequence shown here is derived from an EMBL/GenBank/DDBJ whole genome shotgun (WGS) entry which is preliminary data.</text>
</comment>
<sequence length="346" mass="37295">MIVVMKEGAKQEEIQAVVQLLQSKGLGVHVSPGEEKTIVGVIGPKERVLELPVESMPGVEKVVQVSNPFKLASRAFHPLDTIVRVGQVEVGGEQPPVIIAGPCSVESLEGILEIARAVKQAGAHMLRGGAFKPRSSPYSFQGLGELGLKYLARAREETGLPVVSEVMEIEALPMMVEYVDVLQIGARNMQNFPLLKAVGKTDKPVLLKRGLSATIEEWLMSAEYILSAGNPNVILCERGIRTFETYTRNTLDLNAVPVVRHLSHLPVIVDPSHGVGKWQYVTAMARAGIAAGAHGLIVEVHQNPAEALSDGQQSLTLENFANMMEEVQAIASAMRAVRATKVPVGK</sequence>
<accession>A0A917KCN7</accession>
<evidence type="ECO:0000256" key="1">
    <source>
        <dbReference type="ARBA" id="ARBA00022679"/>
    </source>
</evidence>
<keyword evidence="5" id="KW-1185">Reference proteome</keyword>
<dbReference type="InterPro" id="IPR052899">
    <property type="entry name" value="Class-I_DAHP_synthase"/>
</dbReference>
<dbReference type="Gene3D" id="3.20.20.70">
    <property type="entry name" value="Aldolase class I"/>
    <property type="match status" value="1"/>
</dbReference>
<evidence type="ECO:0000313" key="5">
    <source>
        <dbReference type="Proteomes" id="UP000637695"/>
    </source>
</evidence>
<dbReference type="Pfam" id="PF00793">
    <property type="entry name" value="DAHP_synth_1"/>
    <property type="match status" value="1"/>
</dbReference>
<dbReference type="Proteomes" id="UP000637695">
    <property type="component" value="Unassembled WGS sequence"/>
</dbReference>
<gene>
    <name evidence="4" type="ORF">GCM10010885_15780</name>
</gene>
<dbReference type="GO" id="GO:0016740">
    <property type="term" value="F:transferase activity"/>
    <property type="evidence" value="ECO:0007669"/>
    <property type="project" value="UniProtKB-KW"/>
</dbReference>
<evidence type="ECO:0000259" key="2">
    <source>
        <dbReference type="Pfam" id="PF00793"/>
    </source>
</evidence>
<dbReference type="InterPro" id="IPR041071">
    <property type="entry name" value="DAHP_snth_FXD"/>
</dbReference>
<evidence type="ECO:0000259" key="3">
    <source>
        <dbReference type="Pfam" id="PF18152"/>
    </source>
</evidence>